<dbReference type="Pfam" id="PF14214">
    <property type="entry name" value="Helitron_like_N"/>
    <property type="match status" value="1"/>
</dbReference>
<feature type="domain" description="DUF6570" evidence="2">
    <location>
        <begin position="218"/>
        <end position="369"/>
    </location>
</feature>
<keyword evidence="4" id="KW-1185">Reference proteome</keyword>
<protein>
    <submittedName>
        <fullName evidence="3">Uncharacterized protein</fullName>
    </submittedName>
</protein>
<dbReference type="Proteomes" id="UP000076738">
    <property type="component" value="Unassembled WGS sequence"/>
</dbReference>
<proteinExistence type="predicted"/>
<gene>
    <name evidence="3" type="ORF">CALVIDRAFT_489483</name>
</gene>
<dbReference type="OrthoDB" id="2738800at2759"/>
<name>A0A167H3E5_CALVF</name>
<evidence type="ECO:0000259" key="1">
    <source>
        <dbReference type="Pfam" id="PF14214"/>
    </source>
</evidence>
<dbReference type="EMBL" id="KV417327">
    <property type="protein sequence ID" value="KZO91189.1"/>
    <property type="molecule type" value="Genomic_DNA"/>
</dbReference>
<dbReference type="InterPro" id="IPR046700">
    <property type="entry name" value="DUF6570"/>
</dbReference>
<dbReference type="InterPro" id="IPR025476">
    <property type="entry name" value="Helitron_helicase-like"/>
</dbReference>
<reference evidence="3 4" key="1">
    <citation type="journal article" date="2016" name="Mol. Biol. Evol.">
        <title>Comparative Genomics of Early-Diverging Mushroom-Forming Fungi Provides Insights into the Origins of Lignocellulose Decay Capabilities.</title>
        <authorList>
            <person name="Nagy L.G."/>
            <person name="Riley R."/>
            <person name="Tritt A."/>
            <person name="Adam C."/>
            <person name="Daum C."/>
            <person name="Floudas D."/>
            <person name="Sun H."/>
            <person name="Yadav J.S."/>
            <person name="Pangilinan J."/>
            <person name="Larsson K.H."/>
            <person name="Matsuura K."/>
            <person name="Barry K."/>
            <person name="Labutti K."/>
            <person name="Kuo R."/>
            <person name="Ohm R.A."/>
            <person name="Bhattacharya S.S."/>
            <person name="Shirouzu T."/>
            <person name="Yoshinaga Y."/>
            <person name="Martin F.M."/>
            <person name="Grigoriev I.V."/>
            <person name="Hibbett D.S."/>
        </authorList>
    </citation>
    <scope>NUCLEOTIDE SEQUENCE [LARGE SCALE GENOMIC DNA]</scope>
    <source>
        <strain evidence="3 4">TUFC12733</strain>
    </source>
</reference>
<feature type="non-terminal residue" evidence="3">
    <location>
        <position position="702"/>
    </location>
</feature>
<sequence>MVAKTYVGDPRDVVVKGECIPTLLSAFRYFTKGSLRVLCAYCHVGADTERWTRDRLRIDVSLGFCGCSVCVGVVCVFRVRPRHRHAKRIVVGAAAVSHAGETYVERGDRSSQPVCLDIRDKRSIIDEARSSLSVVSHCSFPCAVCSTTCSVSGSIRYPVDELDLSLLTNENIPPYLAPTGYDWEAYGRAFLDCRSMDVLERPGGSLRVCVACSSSLHRGRRPEFAICNGYYFAYNRVSSLVRRAFDDASVFELMLVSRVRGNTITYKYSERGGNVDSGKARSLSQSYGRGNVMVLPQDSLTLNRVLPPPPDEVGKSVVVLFSGHARITDVEVRKIRPVLVRPAVVRTLIDFLLRYNPAYSSSECGFDGPTTFDQANLDFLQPAQDGFVPPSVSVGRFETSDVVEGVKTGYVEESSGERSDVLINSVGWTESDATNSGYDSMKLSALTWCLQGRSFLRSQAGNIPVRDFDSFHLLTWMWPKLDPYGLSGFGLDAHMNPVDMSRQVKHLISLYDSPFASDPTFAFVCHNIIQKRAVVNSIRFRVRLSDKDRLIHEICNISKVDVDAFERRSRQDPHCRPVSGEERKIMHLLKGLNMCVHDLPGTAGYKTRCRNEIRSLCNTLSTPALYITINPFDRGHPLVRLFSGVKVTVEDALKGDGDGNGFHRTLLVARNPVAAARFFHVVITSFIHTILRYGRDGPGLFG</sequence>
<accession>A0A167H3E5</accession>
<dbReference type="STRING" id="1330018.A0A167H3E5"/>
<organism evidence="3 4">
    <name type="scientific">Calocera viscosa (strain TUFC12733)</name>
    <dbReference type="NCBI Taxonomy" id="1330018"/>
    <lineage>
        <taxon>Eukaryota</taxon>
        <taxon>Fungi</taxon>
        <taxon>Dikarya</taxon>
        <taxon>Basidiomycota</taxon>
        <taxon>Agaricomycotina</taxon>
        <taxon>Dacrymycetes</taxon>
        <taxon>Dacrymycetales</taxon>
        <taxon>Dacrymycetaceae</taxon>
        <taxon>Calocera</taxon>
    </lineage>
</organism>
<evidence type="ECO:0000259" key="2">
    <source>
        <dbReference type="Pfam" id="PF20209"/>
    </source>
</evidence>
<feature type="domain" description="Helitron helicase-like" evidence="1">
    <location>
        <begin position="511"/>
        <end position="692"/>
    </location>
</feature>
<dbReference type="Pfam" id="PF20209">
    <property type="entry name" value="DUF6570"/>
    <property type="match status" value="1"/>
</dbReference>
<evidence type="ECO:0000313" key="4">
    <source>
        <dbReference type="Proteomes" id="UP000076738"/>
    </source>
</evidence>
<dbReference type="AlphaFoldDB" id="A0A167H3E5"/>
<evidence type="ECO:0000313" key="3">
    <source>
        <dbReference type="EMBL" id="KZO91189.1"/>
    </source>
</evidence>